<feature type="region of interest" description="Disordered" evidence="1">
    <location>
        <begin position="193"/>
        <end position="220"/>
    </location>
</feature>
<proteinExistence type="predicted"/>
<evidence type="ECO:0000313" key="4">
    <source>
        <dbReference type="Proteomes" id="UP001174934"/>
    </source>
</evidence>
<accession>A0AA39WIG1</accession>
<name>A0AA39WIG1_9PEZI</name>
<dbReference type="InterPro" id="IPR027795">
    <property type="entry name" value="CASTOR_ACT_dom"/>
</dbReference>
<protein>
    <submittedName>
        <fullName evidence="3">ACT domain-containing protein</fullName>
    </submittedName>
</protein>
<feature type="compositionally biased region" description="Low complexity" evidence="1">
    <location>
        <begin position="193"/>
        <end position="210"/>
    </location>
</feature>
<gene>
    <name evidence="3" type="ORF">B0T17DRAFT_497235</name>
</gene>
<evidence type="ECO:0000256" key="1">
    <source>
        <dbReference type="SAM" id="MobiDB-lite"/>
    </source>
</evidence>
<dbReference type="Gene3D" id="3.30.2130.10">
    <property type="entry name" value="VC0802-like"/>
    <property type="match status" value="1"/>
</dbReference>
<dbReference type="InterPro" id="IPR051719">
    <property type="entry name" value="CASTOR_mTORC1"/>
</dbReference>
<dbReference type="InterPro" id="IPR045865">
    <property type="entry name" value="ACT-like_dom_sf"/>
</dbReference>
<comment type="caution">
    <text evidence="3">The sequence shown here is derived from an EMBL/GenBank/DDBJ whole genome shotgun (WGS) entry which is preliminary data.</text>
</comment>
<sequence length="417" mass="44624">MNAQISFLDGTLSLIHIPLSLYPNFLQSILQVLLPHSQPQSQSQTTGPDLNGLTTTPHQQHGFLNISVTPIECSIVCHSAWSKTVFEPAIKRLPKDLSKSVSISKDAYAVISVISAGIDAGSRVVDLTSPLALAGIPIFFITTYYSDFILVPTKDRQSVVAALLARGFVFSEDESSFKSPSAAAAAAAFTTAHSRGPSQSSSGSDNNYNPPSTPPPSNVKELQTRTFDLLKKRNVVPYIDPDLRLVQCSGREHSSAMRGYNDQHRPSVSRKNTATNGGAASFGAMRRSWVDTVDTKLYTSIISALASQPRFLSVTLAHGDPPSLLLDKCLLGIFGDSLVGPTEGTLVPIFLDLVNLPFEATGIVSGVAGKLVEDMQMAESAELSYLSTARAGAVILSWEQSVKALGILKPLLVREGV</sequence>
<dbReference type="AlphaFoldDB" id="A0AA39WIG1"/>
<dbReference type="EMBL" id="JAULSR010000006">
    <property type="protein sequence ID" value="KAK0616001.1"/>
    <property type="molecule type" value="Genomic_DNA"/>
</dbReference>
<organism evidence="3 4">
    <name type="scientific">Bombardia bombarda</name>
    <dbReference type="NCBI Taxonomy" id="252184"/>
    <lineage>
        <taxon>Eukaryota</taxon>
        <taxon>Fungi</taxon>
        <taxon>Dikarya</taxon>
        <taxon>Ascomycota</taxon>
        <taxon>Pezizomycotina</taxon>
        <taxon>Sordariomycetes</taxon>
        <taxon>Sordariomycetidae</taxon>
        <taxon>Sordariales</taxon>
        <taxon>Lasiosphaeriaceae</taxon>
        <taxon>Bombardia</taxon>
    </lineage>
</organism>
<dbReference type="PANTHER" id="PTHR31131">
    <property type="entry name" value="CHROMOSOME 1, WHOLE GENOME SHOTGUN SEQUENCE"/>
    <property type="match status" value="1"/>
</dbReference>
<evidence type="ECO:0000313" key="3">
    <source>
        <dbReference type="EMBL" id="KAK0616001.1"/>
    </source>
</evidence>
<feature type="domain" description="CASTOR ACT" evidence="2">
    <location>
        <begin position="104"/>
        <end position="163"/>
    </location>
</feature>
<keyword evidence="4" id="KW-1185">Reference proteome</keyword>
<dbReference type="Proteomes" id="UP001174934">
    <property type="component" value="Unassembled WGS sequence"/>
</dbReference>
<dbReference type="SUPFAM" id="SSF55021">
    <property type="entry name" value="ACT-like"/>
    <property type="match status" value="1"/>
</dbReference>
<feature type="compositionally biased region" description="Basic and acidic residues" evidence="1">
    <location>
        <begin position="256"/>
        <end position="265"/>
    </location>
</feature>
<feature type="region of interest" description="Disordered" evidence="1">
    <location>
        <begin position="256"/>
        <end position="275"/>
    </location>
</feature>
<reference evidence="3" key="1">
    <citation type="submission" date="2023-06" db="EMBL/GenBank/DDBJ databases">
        <title>Genome-scale phylogeny and comparative genomics of the fungal order Sordariales.</title>
        <authorList>
            <consortium name="Lawrence Berkeley National Laboratory"/>
            <person name="Hensen N."/>
            <person name="Bonometti L."/>
            <person name="Westerberg I."/>
            <person name="Brannstrom I.O."/>
            <person name="Guillou S."/>
            <person name="Cros-Aarteil S."/>
            <person name="Calhoun S."/>
            <person name="Haridas S."/>
            <person name="Kuo A."/>
            <person name="Mondo S."/>
            <person name="Pangilinan J."/>
            <person name="Riley R."/>
            <person name="LaButti K."/>
            <person name="Andreopoulos B."/>
            <person name="Lipzen A."/>
            <person name="Chen C."/>
            <person name="Yanf M."/>
            <person name="Daum C."/>
            <person name="Ng V."/>
            <person name="Clum A."/>
            <person name="Steindorff A."/>
            <person name="Ohm R."/>
            <person name="Martin F."/>
            <person name="Silar P."/>
            <person name="Natvig D."/>
            <person name="Lalanne C."/>
            <person name="Gautier V."/>
            <person name="Ament-velasquez S.L."/>
            <person name="Kruys A."/>
            <person name="Hutchinson M.I."/>
            <person name="Powell A.J."/>
            <person name="Barry K."/>
            <person name="Miller A.N."/>
            <person name="Grigoriev I.V."/>
            <person name="Debuchy R."/>
            <person name="Gladieux P."/>
            <person name="Thoren M.H."/>
            <person name="Johannesson H."/>
        </authorList>
    </citation>
    <scope>NUCLEOTIDE SEQUENCE</scope>
    <source>
        <strain evidence="3">SMH3391-2</strain>
    </source>
</reference>
<dbReference type="GO" id="GO:0046394">
    <property type="term" value="P:carboxylic acid biosynthetic process"/>
    <property type="evidence" value="ECO:0007669"/>
    <property type="project" value="UniProtKB-ARBA"/>
</dbReference>
<evidence type="ECO:0000259" key="2">
    <source>
        <dbReference type="Pfam" id="PF13840"/>
    </source>
</evidence>
<dbReference type="GO" id="GO:0006520">
    <property type="term" value="P:amino acid metabolic process"/>
    <property type="evidence" value="ECO:0007669"/>
    <property type="project" value="UniProtKB-ARBA"/>
</dbReference>
<dbReference type="PANTHER" id="PTHR31131:SF6">
    <property type="entry name" value="CASTOR ACT DOMAIN-CONTAINING PROTEIN"/>
    <property type="match status" value="1"/>
</dbReference>
<dbReference type="Pfam" id="PF13840">
    <property type="entry name" value="ACT_7"/>
    <property type="match status" value="1"/>
</dbReference>